<evidence type="ECO:0000259" key="2">
    <source>
        <dbReference type="Pfam" id="PF03413"/>
    </source>
</evidence>
<feature type="signal peptide" evidence="1">
    <location>
        <begin position="1"/>
        <end position="23"/>
    </location>
</feature>
<keyword evidence="4" id="KW-1185">Reference proteome</keyword>
<evidence type="ECO:0000313" key="4">
    <source>
        <dbReference type="Proteomes" id="UP000324996"/>
    </source>
</evidence>
<dbReference type="RefSeq" id="WP_150007415.1">
    <property type="nucleotide sequence ID" value="NZ_BKCN01000024.1"/>
</dbReference>
<reference evidence="3 4" key="1">
    <citation type="submission" date="2019-09" db="EMBL/GenBank/DDBJ databases">
        <title>NBRP : Genome information of microbial organism related human and environment.</title>
        <authorList>
            <person name="Hattori M."/>
            <person name="Oshima K."/>
            <person name="Inaba H."/>
            <person name="Suda W."/>
            <person name="Sakamoto M."/>
            <person name="Iino T."/>
            <person name="Kitahara M."/>
            <person name="Oshida Y."/>
            <person name="Iida T."/>
            <person name="Kudo T."/>
            <person name="Itoh T."/>
            <person name="Ohkuma M."/>
        </authorList>
    </citation>
    <scope>NUCLEOTIDE SEQUENCE [LARGE SCALE GENOMIC DNA]</scope>
    <source>
        <strain evidence="3 4">Q-1</strain>
    </source>
</reference>
<name>A0A5A7NCT4_9PROT</name>
<gene>
    <name evidence="3" type="ORF">JCM17846_31170</name>
</gene>
<feature type="chain" id="PRO_5022721642" description="PepSY domain-containing protein" evidence="1">
    <location>
        <begin position="24"/>
        <end position="127"/>
    </location>
</feature>
<evidence type="ECO:0000313" key="3">
    <source>
        <dbReference type="EMBL" id="GER05435.1"/>
    </source>
</evidence>
<accession>A0A5A7NCT4</accession>
<dbReference type="EMBL" id="BKCN01000024">
    <property type="protein sequence ID" value="GER05435.1"/>
    <property type="molecule type" value="Genomic_DNA"/>
</dbReference>
<comment type="caution">
    <text evidence="3">The sequence shown here is derived from an EMBL/GenBank/DDBJ whole genome shotgun (WGS) entry which is preliminary data.</text>
</comment>
<dbReference type="Proteomes" id="UP000324996">
    <property type="component" value="Unassembled WGS sequence"/>
</dbReference>
<dbReference type="AlphaFoldDB" id="A0A5A7NCT4"/>
<dbReference type="Gene3D" id="3.10.450.40">
    <property type="match status" value="1"/>
</dbReference>
<evidence type="ECO:0000256" key="1">
    <source>
        <dbReference type="SAM" id="SignalP"/>
    </source>
</evidence>
<sequence>MRLYRLVIIFAALLACPIGESHAFGAGLHGAAQPFSRSSHAPQPVLYAQSEQDRAREEMLEGKILSYSEIVRRAQASVAGRVVGQTLQRAARDRWVYKIKILQEGGKVASVTVDAHTGQVLAVKGKR</sequence>
<proteinExistence type="predicted"/>
<organism evidence="3 4">
    <name type="scientific">Iodidimonas nitroreducens</name>
    <dbReference type="NCBI Taxonomy" id="1236968"/>
    <lineage>
        <taxon>Bacteria</taxon>
        <taxon>Pseudomonadati</taxon>
        <taxon>Pseudomonadota</taxon>
        <taxon>Alphaproteobacteria</taxon>
        <taxon>Iodidimonadales</taxon>
        <taxon>Iodidimonadaceae</taxon>
        <taxon>Iodidimonas</taxon>
    </lineage>
</organism>
<feature type="domain" description="PepSY" evidence="2">
    <location>
        <begin position="65"/>
        <end position="123"/>
    </location>
</feature>
<dbReference type="Pfam" id="PF03413">
    <property type="entry name" value="PepSY"/>
    <property type="match status" value="1"/>
</dbReference>
<protein>
    <recommendedName>
        <fullName evidence="2">PepSY domain-containing protein</fullName>
    </recommendedName>
</protein>
<keyword evidence="1" id="KW-0732">Signal</keyword>
<dbReference type="InterPro" id="IPR025711">
    <property type="entry name" value="PepSY"/>
</dbReference>
<dbReference type="PROSITE" id="PS51257">
    <property type="entry name" value="PROKAR_LIPOPROTEIN"/>
    <property type="match status" value="1"/>
</dbReference>